<dbReference type="InterPro" id="IPR002772">
    <property type="entry name" value="Glyco_hydro_3_C"/>
</dbReference>
<dbReference type="PANTHER" id="PTHR30480:SF13">
    <property type="entry name" value="BETA-HEXOSAMINIDASE"/>
    <property type="match status" value="1"/>
</dbReference>
<protein>
    <recommendedName>
        <fullName evidence="3">beta-N-acetylhexosaminidase</fullName>
        <ecNumber evidence="3">3.2.1.52</ecNumber>
    </recommendedName>
</protein>
<comment type="catalytic activity">
    <reaction evidence="1">
        <text>Hydrolysis of terminal non-reducing N-acetyl-D-hexosamine residues in N-acetyl-beta-D-hexosaminides.</text>
        <dbReference type="EC" id="3.2.1.52"/>
    </reaction>
</comment>
<accession>A0ABS7S3A2</accession>
<keyword evidence="5" id="KW-0326">Glycosidase</keyword>
<dbReference type="Pfam" id="PF00933">
    <property type="entry name" value="Glyco_hydro_3"/>
    <property type="match status" value="1"/>
</dbReference>
<evidence type="ECO:0000256" key="1">
    <source>
        <dbReference type="ARBA" id="ARBA00001231"/>
    </source>
</evidence>
<organism evidence="10 11">
    <name type="scientific">Occultella gossypii</name>
    <dbReference type="NCBI Taxonomy" id="2800820"/>
    <lineage>
        <taxon>Bacteria</taxon>
        <taxon>Bacillati</taxon>
        <taxon>Actinomycetota</taxon>
        <taxon>Actinomycetes</taxon>
        <taxon>Micrococcales</taxon>
        <taxon>Ruaniaceae</taxon>
        <taxon>Occultella</taxon>
    </lineage>
</organism>
<feature type="domain" description="Glycoside hydrolase family 3 N-terminal" evidence="8">
    <location>
        <begin position="61"/>
        <end position="395"/>
    </location>
</feature>
<evidence type="ECO:0000256" key="7">
    <source>
        <dbReference type="SAM" id="SignalP"/>
    </source>
</evidence>
<evidence type="ECO:0000313" key="10">
    <source>
        <dbReference type="EMBL" id="MBZ2194824.1"/>
    </source>
</evidence>
<dbReference type="InterPro" id="IPR001764">
    <property type="entry name" value="Glyco_hydro_3_N"/>
</dbReference>
<feature type="chain" id="PRO_5047409502" description="beta-N-acetylhexosaminidase" evidence="7">
    <location>
        <begin position="28"/>
        <end position="646"/>
    </location>
</feature>
<dbReference type="EC" id="3.2.1.52" evidence="3"/>
<dbReference type="PRINTS" id="PR00133">
    <property type="entry name" value="GLHYDRLASE3"/>
</dbReference>
<evidence type="ECO:0000313" key="11">
    <source>
        <dbReference type="Proteomes" id="UP000826651"/>
    </source>
</evidence>
<dbReference type="SUPFAM" id="SSF51445">
    <property type="entry name" value="(Trans)glycosidases"/>
    <property type="match status" value="1"/>
</dbReference>
<dbReference type="SUPFAM" id="SSF52279">
    <property type="entry name" value="Beta-D-glucan exohydrolase, C-terminal domain"/>
    <property type="match status" value="1"/>
</dbReference>
<dbReference type="Gene3D" id="3.20.20.300">
    <property type="entry name" value="Glycoside hydrolase, family 3, N-terminal domain"/>
    <property type="match status" value="1"/>
</dbReference>
<evidence type="ECO:0000259" key="9">
    <source>
        <dbReference type="Pfam" id="PF01915"/>
    </source>
</evidence>
<dbReference type="EMBL" id="JAGSHT010000002">
    <property type="protein sequence ID" value="MBZ2194824.1"/>
    <property type="molecule type" value="Genomic_DNA"/>
</dbReference>
<dbReference type="GO" id="GO:0016787">
    <property type="term" value="F:hydrolase activity"/>
    <property type="evidence" value="ECO:0007669"/>
    <property type="project" value="UniProtKB-KW"/>
</dbReference>
<comment type="similarity">
    <text evidence="2">Belongs to the glycosyl hydrolase 3 family.</text>
</comment>
<dbReference type="PANTHER" id="PTHR30480">
    <property type="entry name" value="BETA-HEXOSAMINIDASE-RELATED"/>
    <property type="match status" value="1"/>
</dbReference>
<evidence type="ECO:0000256" key="3">
    <source>
        <dbReference type="ARBA" id="ARBA00012663"/>
    </source>
</evidence>
<keyword evidence="4 10" id="KW-0378">Hydrolase</keyword>
<proteinExistence type="inferred from homology"/>
<feature type="region of interest" description="Disordered" evidence="6">
    <location>
        <begin position="603"/>
        <end position="646"/>
    </location>
</feature>
<dbReference type="Gene3D" id="3.40.50.1700">
    <property type="entry name" value="Glycoside hydrolase family 3 C-terminal domain"/>
    <property type="match status" value="1"/>
</dbReference>
<dbReference type="InterPro" id="IPR036962">
    <property type="entry name" value="Glyco_hydro_3_N_sf"/>
</dbReference>
<evidence type="ECO:0000256" key="5">
    <source>
        <dbReference type="ARBA" id="ARBA00023295"/>
    </source>
</evidence>
<feature type="signal peptide" evidence="7">
    <location>
        <begin position="1"/>
        <end position="27"/>
    </location>
</feature>
<dbReference type="Proteomes" id="UP000826651">
    <property type="component" value="Unassembled WGS sequence"/>
</dbReference>
<feature type="compositionally biased region" description="Low complexity" evidence="6">
    <location>
        <begin position="616"/>
        <end position="646"/>
    </location>
</feature>
<feature type="domain" description="Glycoside hydrolase family 3 C-terminal" evidence="9">
    <location>
        <begin position="435"/>
        <end position="589"/>
    </location>
</feature>
<dbReference type="InterPro" id="IPR017853">
    <property type="entry name" value="GH"/>
</dbReference>
<keyword evidence="7" id="KW-0732">Signal</keyword>
<keyword evidence="11" id="KW-1185">Reference proteome</keyword>
<dbReference type="Pfam" id="PF01915">
    <property type="entry name" value="Glyco_hydro_3_C"/>
    <property type="match status" value="1"/>
</dbReference>
<evidence type="ECO:0000256" key="4">
    <source>
        <dbReference type="ARBA" id="ARBA00022801"/>
    </source>
</evidence>
<comment type="caution">
    <text evidence="10">The sequence shown here is derived from an EMBL/GenBank/DDBJ whole genome shotgun (WGS) entry which is preliminary data.</text>
</comment>
<evidence type="ECO:0000259" key="8">
    <source>
        <dbReference type="Pfam" id="PF00933"/>
    </source>
</evidence>
<name>A0ABS7S3A2_9MICO</name>
<evidence type="ECO:0000256" key="6">
    <source>
        <dbReference type="SAM" id="MobiDB-lite"/>
    </source>
</evidence>
<sequence>MTGSRTARVGFTALATGALVLSALAPAAATRAPDPGGVALMDVGGTPTTAEIEAIVADMSLDELIGQMTWTHVYGSSADDTSMAASNQARYGVDTPAEVVAKYDLGGVLYFAWSGNTGSPVQTATLSNGLQEAALGEDGPGIPLAITIDQEGGLVARIGPPATVLPGNMALGATFDPDLARRQGELLGAEMDALGVNVDFAPVLDLNSNPDNPVIGIRSMGEDPEVVSELGVAQIQGMQEHVAATAKHFPGHGDTAEDSHYGLPVVTYDRATLDEHLAPFQAAIDGGVDMIMSAHIIVEAIDPTMPGTLSPAVLTGLLREEMGFQGIITTDALDMDALASNWSQQDIARLTILAGSDILLNSPDVDASFEGVRQAVADGEITMERLRESVRRILTWKAEREVFADPFADVAAVDDVVGSPENLATAATISDRAATLLRNEARLLPLDVDDTVLMVGAGSGWPERVGPMLAARGFEVIEDYENGSSPSAAYRARAVAAAAGADAVVFTSYNATGNAAQQQMVAELAETGVPVVVIATRNPYDISVLPGADAVINSYGTGVVNFQGVVRALAGDINPAGRLPVDIPEADGDGILLPLGFGLSYPCPPQHAGPPDHAGPPEGSGAPGHAGPPANAGPGGCHPHPSGPND</sequence>
<evidence type="ECO:0000256" key="2">
    <source>
        <dbReference type="ARBA" id="ARBA00005336"/>
    </source>
</evidence>
<dbReference type="InterPro" id="IPR050226">
    <property type="entry name" value="NagZ_Beta-hexosaminidase"/>
</dbReference>
<dbReference type="InterPro" id="IPR036881">
    <property type="entry name" value="Glyco_hydro_3_C_sf"/>
</dbReference>
<reference evidence="10 11" key="1">
    <citation type="submission" date="2021-04" db="EMBL/GenBank/DDBJ databases">
        <title>Ruania sp. nov., isolated from sandy soil of mangrove forest.</title>
        <authorList>
            <person name="Ge X."/>
            <person name="Huang R."/>
            <person name="Liu W."/>
        </authorList>
    </citation>
    <scope>NUCLEOTIDE SEQUENCE [LARGE SCALE GENOMIC DNA]</scope>
    <source>
        <strain evidence="10 11">N2-46</strain>
    </source>
</reference>
<gene>
    <name evidence="10" type="ORF">KCQ71_01565</name>
</gene>